<dbReference type="Gramene" id="CDP16600">
    <property type="protein sequence ID" value="CDP16600"/>
    <property type="gene ID" value="GSCOC_T00019030001"/>
</dbReference>
<evidence type="ECO:0000256" key="1">
    <source>
        <dbReference type="ARBA" id="ARBA00004370"/>
    </source>
</evidence>
<evidence type="ECO:0000256" key="9">
    <source>
        <dbReference type="ARBA" id="ARBA00023033"/>
    </source>
</evidence>
<dbReference type="GO" id="GO:0016020">
    <property type="term" value="C:membrane"/>
    <property type="evidence" value="ECO:0007669"/>
    <property type="project" value="UniProtKB-SubCell"/>
</dbReference>
<keyword evidence="15" id="KW-1185">Reference proteome</keyword>
<dbReference type="PRINTS" id="PR00465">
    <property type="entry name" value="EP450IV"/>
</dbReference>
<dbReference type="GO" id="GO:0016705">
    <property type="term" value="F:oxidoreductase activity, acting on paired donors, with incorporation or reduction of molecular oxygen"/>
    <property type="evidence" value="ECO:0007669"/>
    <property type="project" value="InterPro"/>
</dbReference>
<proteinExistence type="inferred from homology"/>
<dbReference type="InterPro" id="IPR001128">
    <property type="entry name" value="Cyt_P450"/>
</dbReference>
<dbReference type="PANTHER" id="PTHR24282:SF255">
    <property type="entry name" value="CYTOCHROME P450 72A11-RELATED"/>
    <property type="match status" value="1"/>
</dbReference>
<dbReference type="GO" id="GO:0020037">
    <property type="term" value="F:heme binding"/>
    <property type="evidence" value="ECO:0007669"/>
    <property type="project" value="InterPro"/>
</dbReference>
<evidence type="ECO:0000256" key="10">
    <source>
        <dbReference type="ARBA" id="ARBA00023136"/>
    </source>
</evidence>
<dbReference type="GO" id="GO:0005506">
    <property type="term" value="F:iron ion binding"/>
    <property type="evidence" value="ECO:0007669"/>
    <property type="project" value="InterPro"/>
</dbReference>
<dbReference type="STRING" id="49390.A0A068V722"/>
<protein>
    <submittedName>
        <fullName evidence="14">Uncharacterized protein</fullName>
    </submittedName>
</protein>
<keyword evidence="3 11" id="KW-0349">Heme</keyword>
<dbReference type="EMBL" id="HG739218">
    <property type="protein sequence ID" value="CDP16600.1"/>
    <property type="molecule type" value="Genomic_DNA"/>
</dbReference>
<evidence type="ECO:0000256" key="8">
    <source>
        <dbReference type="ARBA" id="ARBA00023004"/>
    </source>
</evidence>
<dbReference type="PhylomeDB" id="A0A068V722"/>
<dbReference type="OrthoDB" id="1470350at2759"/>
<keyword evidence="7 12" id="KW-0560">Oxidoreductase</keyword>
<dbReference type="InterPro" id="IPR017972">
    <property type="entry name" value="Cyt_P450_CS"/>
</dbReference>
<dbReference type="Proteomes" id="UP000295252">
    <property type="component" value="Chromosome I"/>
</dbReference>
<keyword evidence="6 13" id="KW-1133">Transmembrane helix</keyword>
<evidence type="ECO:0000256" key="11">
    <source>
        <dbReference type="PIRSR" id="PIRSR602403-1"/>
    </source>
</evidence>
<feature type="binding site" description="axial binding residue" evidence="11">
    <location>
        <position position="468"/>
    </location>
    <ligand>
        <name>heme</name>
        <dbReference type="ChEBI" id="CHEBI:30413"/>
    </ligand>
    <ligandPart>
        <name>Fe</name>
        <dbReference type="ChEBI" id="CHEBI:18248"/>
    </ligandPart>
</feature>
<keyword evidence="10 13" id="KW-0472">Membrane</keyword>
<sequence length="524" mass="59286">MEVMGFKLLAILGFVGYAIYWLYGMLDLYWFRPKKLEKCLREQGLKGNPYRLLRGDLYESAKLLREAHSKPIQLGDNIVKRTMPEVYNSVQSHGKNSFMWIGRFPKITVTDPALAKDALVRHATFHKSFHDLDPLIHILFGGMGAVEGEEWAKYRKITNPAFTLEKLKSMLPLFQSSCIDAVNKWASVIPEGGAAEVDVWPGVESISATSISTSLFGIGGEEGKKIVRLLKELANLTWEKVNSVYFPGKRFLPTKSNLRMRALDRELRVKITDIINRKLKAMQAGESGGADFVGLLLESNLNEIKLQGNQKSAGLSIEDIYAVCKLFYWAGQDTSSTLVLWTLVLLSKHTEWQDRAREEVLQVFGDKMPDYDGINHLKIVSMILNEVLRLYPPLAELSKVASEDTQLGKYLIPAGVQVMMPQILLHYDPELWGDDVLEFKPERFSEGIMKATKIQGTYFPFSFGPRMCIGNNFALYSIKMAIAIILRTLSSELSPSYVHAPIRRVTVQPQYGAHLILRRLKNHN</sequence>
<dbReference type="InterPro" id="IPR036396">
    <property type="entry name" value="Cyt_P450_sf"/>
</dbReference>
<organism evidence="14 15">
    <name type="scientific">Coffea canephora</name>
    <name type="common">Robusta coffee</name>
    <dbReference type="NCBI Taxonomy" id="49390"/>
    <lineage>
        <taxon>Eukaryota</taxon>
        <taxon>Viridiplantae</taxon>
        <taxon>Streptophyta</taxon>
        <taxon>Embryophyta</taxon>
        <taxon>Tracheophyta</taxon>
        <taxon>Spermatophyta</taxon>
        <taxon>Magnoliopsida</taxon>
        <taxon>eudicotyledons</taxon>
        <taxon>Gunneridae</taxon>
        <taxon>Pentapetalae</taxon>
        <taxon>asterids</taxon>
        <taxon>lamiids</taxon>
        <taxon>Gentianales</taxon>
        <taxon>Rubiaceae</taxon>
        <taxon>Ixoroideae</taxon>
        <taxon>Gardenieae complex</taxon>
        <taxon>Bertiereae - Coffeeae clade</taxon>
        <taxon>Coffeeae</taxon>
        <taxon>Coffea</taxon>
    </lineage>
</organism>
<dbReference type="PRINTS" id="PR00385">
    <property type="entry name" value="P450"/>
</dbReference>
<dbReference type="InterPro" id="IPR050665">
    <property type="entry name" value="Cytochrome_P450_Monooxygen"/>
</dbReference>
<comment type="cofactor">
    <cofactor evidence="11">
        <name>heme</name>
        <dbReference type="ChEBI" id="CHEBI:30413"/>
    </cofactor>
</comment>
<dbReference type="InParanoid" id="A0A068V722"/>
<evidence type="ECO:0000256" key="4">
    <source>
        <dbReference type="ARBA" id="ARBA00022692"/>
    </source>
</evidence>
<gene>
    <name evidence="14" type="ORF">GSCOC_T00019030001</name>
</gene>
<dbReference type="AlphaFoldDB" id="A0A068V722"/>
<dbReference type="PROSITE" id="PS00086">
    <property type="entry name" value="CYTOCHROME_P450"/>
    <property type="match status" value="1"/>
</dbReference>
<feature type="transmembrane region" description="Helical" evidence="13">
    <location>
        <begin position="6"/>
        <end position="31"/>
    </location>
</feature>
<comment type="subcellular location">
    <subcellularLocation>
        <location evidence="1">Membrane</location>
    </subcellularLocation>
</comment>
<keyword evidence="4 13" id="KW-0812">Transmembrane</keyword>
<keyword evidence="5 11" id="KW-0479">Metal-binding</keyword>
<keyword evidence="9 12" id="KW-0503">Monooxygenase</keyword>
<reference evidence="15" key="1">
    <citation type="journal article" date="2014" name="Science">
        <title>The coffee genome provides insight into the convergent evolution of caffeine biosynthesis.</title>
        <authorList>
            <person name="Denoeud F."/>
            <person name="Carretero-Paulet L."/>
            <person name="Dereeper A."/>
            <person name="Droc G."/>
            <person name="Guyot R."/>
            <person name="Pietrella M."/>
            <person name="Zheng C."/>
            <person name="Alberti A."/>
            <person name="Anthony F."/>
            <person name="Aprea G."/>
            <person name="Aury J.M."/>
            <person name="Bento P."/>
            <person name="Bernard M."/>
            <person name="Bocs S."/>
            <person name="Campa C."/>
            <person name="Cenci A."/>
            <person name="Combes M.C."/>
            <person name="Crouzillat D."/>
            <person name="Da Silva C."/>
            <person name="Daddiego L."/>
            <person name="De Bellis F."/>
            <person name="Dussert S."/>
            <person name="Garsmeur O."/>
            <person name="Gayraud T."/>
            <person name="Guignon V."/>
            <person name="Jahn K."/>
            <person name="Jamilloux V."/>
            <person name="Joet T."/>
            <person name="Labadie K."/>
            <person name="Lan T."/>
            <person name="Leclercq J."/>
            <person name="Lepelley M."/>
            <person name="Leroy T."/>
            <person name="Li L.T."/>
            <person name="Librado P."/>
            <person name="Lopez L."/>
            <person name="Munoz A."/>
            <person name="Noel B."/>
            <person name="Pallavicini A."/>
            <person name="Perrotta G."/>
            <person name="Poncet V."/>
            <person name="Pot D."/>
            <person name="Priyono X."/>
            <person name="Rigoreau M."/>
            <person name="Rouard M."/>
            <person name="Rozas J."/>
            <person name="Tranchant-Dubreuil C."/>
            <person name="VanBuren R."/>
            <person name="Zhang Q."/>
            <person name="Andrade A.C."/>
            <person name="Argout X."/>
            <person name="Bertrand B."/>
            <person name="de Kochko A."/>
            <person name="Graziosi G."/>
            <person name="Henry R.J."/>
            <person name="Jayarama X."/>
            <person name="Ming R."/>
            <person name="Nagai C."/>
            <person name="Rounsley S."/>
            <person name="Sankoff D."/>
            <person name="Giuliano G."/>
            <person name="Albert V.A."/>
            <person name="Wincker P."/>
            <person name="Lashermes P."/>
        </authorList>
    </citation>
    <scope>NUCLEOTIDE SEQUENCE [LARGE SCALE GENOMIC DNA]</scope>
    <source>
        <strain evidence="15">cv. DH200-94</strain>
    </source>
</reference>
<keyword evidence="8 11" id="KW-0408">Iron</keyword>
<name>A0A068V722_COFCA</name>
<dbReference type="PANTHER" id="PTHR24282">
    <property type="entry name" value="CYTOCHROME P450 FAMILY MEMBER"/>
    <property type="match status" value="1"/>
</dbReference>
<dbReference type="SUPFAM" id="SSF48264">
    <property type="entry name" value="Cytochrome P450"/>
    <property type="match status" value="1"/>
</dbReference>
<evidence type="ECO:0000256" key="12">
    <source>
        <dbReference type="RuleBase" id="RU000461"/>
    </source>
</evidence>
<evidence type="ECO:0000256" key="3">
    <source>
        <dbReference type="ARBA" id="ARBA00022617"/>
    </source>
</evidence>
<evidence type="ECO:0000313" key="15">
    <source>
        <dbReference type="Proteomes" id="UP000295252"/>
    </source>
</evidence>
<dbReference type="InterPro" id="IPR002403">
    <property type="entry name" value="Cyt_P450_E_grp-IV"/>
</dbReference>
<evidence type="ECO:0000256" key="6">
    <source>
        <dbReference type="ARBA" id="ARBA00022989"/>
    </source>
</evidence>
<evidence type="ECO:0000313" key="14">
    <source>
        <dbReference type="EMBL" id="CDP16600.1"/>
    </source>
</evidence>
<dbReference type="GO" id="GO:0004497">
    <property type="term" value="F:monooxygenase activity"/>
    <property type="evidence" value="ECO:0007669"/>
    <property type="project" value="UniProtKB-KW"/>
</dbReference>
<comment type="similarity">
    <text evidence="2 12">Belongs to the cytochrome P450 family.</text>
</comment>
<evidence type="ECO:0000256" key="2">
    <source>
        <dbReference type="ARBA" id="ARBA00010617"/>
    </source>
</evidence>
<evidence type="ECO:0000256" key="5">
    <source>
        <dbReference type="ARBA" id="ARBA00022723"/>
    </source>
</evidence>
<accession>A0A068V722</accession>
<dbReference type="Pfam" id="PF00067">
    <property type="entry name" value="p450"/>
    <property type="match status" value="1"/>
</dbReference>
<evidence type="ECO:0000256" key="13">
    <source>
        <dbReference type="SAM" id="Phobius"/>
    </source>
</evidence>
<evidence type="ECO:0000256" key="7">
    <source>
        <dbReference type="ARBA" id="ARBA00023002"/>
    </source>
</evidence>
<dbReference type="Gene3D" id="1.10.630.10">
    <property type="entry name" value="Cytochrome P450"/>
    <property type="match status" value="1"/>
</dbReference>